<evidence type="ECO:0000256" key="1">
    <source>
        <dbReference type="ARBA" id="ARBA00004141"/>
    </source>
</evidence>
<feature type="transmembrane region" description="Helical" evidence="6">
    <location>
        <begin position="79"/>
        <end position="103"/>
    </location>
</feature>
<dbReference type="Pfam" id="PF00335">
    <property type="entry name" value="Tetraspanin"/>
    <property type="match status" value="1"/>
</dbReference>
<dbReference type="GO" id="GO:0016020">
    <property type="term" value="C:membrane"/>
    <property type="evidence" value="ECO:0007669"/>
    <property type="project" value="UniProtKB-SubCell"/>
</dbReference>
<reference evidence="7" key="2">
    <citation type="journal article" date="2021" name="Genome Biol. Evol.">
        <title>Developing a high-quality reference genome for a parasitic bivalve with doubly uniparental inheritance (Bivalvia: Unionida).</title>
        <authorList>
            <person name="Smith C.H."/>
        </authorList>
    </citation>
    <scope>NUCLEOTIDE SEQUENCE</scope>
    <source>
        <strain evidence="7">CHS0354</strain>
        <tissue evidence="7">Mantle</tissue>
    </source>
</reference>
<evidence type="ECO:0000256" key="3">
    <source>
        <dbReference type="ARBA" id="ARBA00022989"/>
    </source>
</evidence>
<dbReference type="EMBL" id="JAEAOA010000324">
    <property type="protein sequence ID" value="KAK3585120.1"/>
    <property type="molecule type" value="Genomic_DNA"/>
</dbReference>
<evidence type="ECO:0000256" key="4">
    <source>
        <dbReference type="ARBA" id="ARBA00023136"/>
    </source>
</evidence>
<gene>
    <name evidence="7" type="ORF">CHS0354_004312</name>
</gene>
<keyword evidence="2 6" id="KW-0812">Transmembrane</keyword>
<proteinExistence type="predicted"/>
<accession>A0AAE0VQC4</accession>
<evidence type="ECO:0000256" key="6">
    <source>
        <dbReference type="SAM" id="Phobius"/>
    </source>
</evidence>
<organism evidence="7 8">
    <name type="scientific">Potamilus streckersoni</name>
    <dbReference type="NCBI Taxonomy" id="2493646"/>
    <lineage>
        <taxon>Eukaryota</taxon>
        <taxon>Metazoa</taxon>
        <taxon>Spiralia</taxon>
        <taxon>Lophotrochozoa</taxon>
        <taxon>Mollusca</taxon>
        <taxon>Bivalvia</taxon>
        <taxon>Autobranchia</taxon>
        <taxon>Heteroconchia</taxon>
        <taxon>Palaeoheterodonta</taxon>
        <taxon>Unionida</taxon>
        <taxon>Unionoidea</taxon>
        <taxon>Unionidae</taxon>
        <taxon>Ambleminae</taxon>
        <taxon>Lampsilini</taxon>
        <taxon>Potamilus</taxon>
    </lineage>
</organism>
<feature type="transmembrane region" description="Helical" evidence="6">
    <location>
        <begin position="255"/>
        <end position="278"/>
    </location>
</feature>
<reference evidence="7" key="3">
    <citation type="submission" date="2023-05" db="EMBL/GenBank/DDBJ databases">
        <authorList>
            <person name="Smith C.H."/>
        </authorList>
    </citation>
    <scope>NUCLEOTIDE SEQUENCE</scope>
    <source>
        <strain evidence="7">CHS0354</strain>
        <tissue evidence="7">Mantle</tissue>
    </source>
</reference>
<feature type="region of interest" description="Disordered" evidence="5">
    <location>
        <begin position="294"/>
        <end position="313"/>
    </location>
</feature>
<comment type="subcellular location">
    <subcellularLocation>
        <location evidence="1">Membrane</location>
        <topology evidence="1">Multi-pass membrane protein</topology>
    </subcellularLocation>
</comment>
<dbReference type="InterPro" id="IPR018499">
    <property type="entry name" value="Tetraspanin/Peripherin"/>
</dbReference>
<dbReference type="AlphaFoldDB" id="A0AAE0VQC4"/>
<dbReference type="PANTHER" id="PTHR19282">
    <property type="entry name" value="TETRASPANIN"/>
    <property type="match status" value="1"/>
</dbReference>
<keyword evidence="8" id="KW-1185">Reference proteome</keyword>
<dbReference type="SUPFAM" id="SSF48652">
    <property type="entry name" value="Tetraspanin"/>
    <property type="match status" value="1"/>
</dbReference>
<dbReference type="InterPro" id="IPR008952">
    <property type="entry name" value="Tetraspanin_EC2_sf"/>
</dbReference>
<dbReference type="PANTHER" id="PTHR19282:SF556">
    <property type="entry name" value="TETRASPANIN"/>
    <property type="match status" value="1"/>
</dbReference>
<evidence type="ECO:0000313" key="7">
    <source>
        <dbReference type="EMBL" id="KAK3585120.1"/>
    </source>
</evidence>
<feature type="transmembrane region" description="Helical" evidence="6">
    <location>
        <begin position="110"/>
        <end position="132"/>
    </location>
</feature>
<reference evidence="7" key="1">
    <citation type="journal article" date="2021" name="Genome Biol. Evol.">
        <title>A High-Quality Reference Genome for a Parasitic Bivalve with Doubly Uniparental Inheritance (Bivalvia: Unionida).</title>
        <authorList>
            <person name="Smith C.H."/>
        </authorList>
    </citation>
    <scope>NUCLEOTIDE SEQUENCE</scope>
    <source>
        <strain evidence="7">CHS0354</strain>
    </source>
</reference>
<keyword evidence="4 6" id="KW-0472">Membrane</keyword>
<evidence type="ECO:0000256" key="5">
    <source>
        <dbReference type="SAM" id="MobiDB-lite"/>
    </source>
</evidence>
<protein>
    <recommendedName>
        <fullName evidence="9">Tetraspanin</fullName>
    </recommendedName>
</protein>
<evidence type="ECO:0008006" key="9">
    <source>
        <dbReference type="Google" id="ProtNLM"/>
    </source>
</evidence>
<evidence type="ECO:0000256" key="2">
    <source>
        <dbReference type="ARBA" id="ARBA00022692"/>
    </source>
</evidence>
<name>A0AAE0VQC4_9BIVA</name>
<dbReference type="Proteomes" id="UP001195483">
    <property type="component" value="Unassembled WGS sequence"/>
</dbReference>
<comment type="caution">
    <text evidence="7">The sequence shown here is derived from an EMBL/GenBank/DDBJ whole genome shotgun (WGS) entry which is preliminary data.</text>
</comment>
<keyword evidence="3 6" id="KW-1133">Transmembrane helix</keyword>
<evidence type="ECO:0000313" key="8">
    <source>
        <dbReference type="Proteomes" id="UP001195483"/>
    </source>
</evidence>
<feature type="transmembrane region" description="Helical" evidence="6">
    <location>
        <begin position="20"/>
        <end position="39"/>
    </location>
</feature>
<sequence>MGAMKHFLSYGRKFALSSNILFGVLSFSMTIAGFVVRFGDQSVNEATLQKIKDSARDAFGVYDLTTNNFQPITQSLKQAFGIFLIVTGIISAPLVVFGFYTFLRKKRNFLLAYVIIIGCLVAAQLFVNFHFLRNPDSVQEMMKPYLREKVNEYVGIHSPDQVSLGWNYLMQEYQCCGVDSSADFKSSYYYPSYCPYYGNSNAVPGCCRILPTSTSQSWCTSYIKYCGGNSYDTYMWKDGCSTALLGYYYTRNTKVIWSMIGVALIDQIFLFVFAIILLRKTNCKVTPATNPTTEVLKTGDTPTTQNGLQSTAPSTPVSLQQQQVISSAAPTQHSFLPGYIPSTSISEAVAPALPPHQQQAISTIAHNQQSFHPMYVPPTSTTSAAAPTSQPVMHLAVPTQSKFYPMQQFLPGAVMSVPTSHDYTHNTMSSTDMPMTTMQGHNMQALPQTQVTPAAQQQNYATMTLPGNGMQAVRQTQAPEAVQQQYYNPLTMQGNTVQALRQTQAPEAVQQQYYNPLTLTGNTMQVQPQTHGPLAAPQ</sequence>